<dbReference type="Gene3D" id="2.160.20.10">
    <property type="entry name" value="Single-stranded right-handed beta-helix, Pectin lyase-like"/>
    <property type="match status" value="1"/>
</dbReference>
<proteinExistence type="predicted"/>
<dbReference type="SUPFAM" id="SSF51126">
    <property type="entry name" value="Pectin lyase-like"/>
    <property type="match status" value="1"/>
</dbReference>
<feature type="chain" id="PRO_5002065954" description="Right handed beta helix domain-containing protein" evidence="1">
    <location>
        <begin position="27"/>
        <end position="345"/>
    </location>
</feature>
<accession>A0A0B1ZNY6</accession>
<protein>
    <recommendedName>
        <fullName evidence="4">Right handed beta helix domain-containing protein</fullName>
    </recommendedName>
</protein>
<organism evidence="2 3">
    <name type="scientific">Novosphingobium malaysiense</name>
    <dbReference type="NCBI Taxonomy" id="1348853"/>
    <lineage>
        <taxon>Bacteria</taxon>
        <taxon>Pseudomonadati</taxon>
        <taxon>Pseudomonadota</taxon>
        <taxon>Alphaproteobacteria</taxon>
        <taxon>Sphingomonadales</taxon>
        <taxon>Sphingomonadaceae</taxon>
        <taxon>Novosphingobium</taxon>
    </lineage>
</organism>
<evidence type="ECO:0000313" key="2">
    <source>
        <dbReference type="EMBL" id="KHK92860.1"/>
    </source>
</evidence>
<evidence type="ECO:0008006" key="4">
    <source>
        <dbReference type="Google" id="ProtNLM"/>
    </source>
</evidence>
<dbReference type="InterPro" id="IPR011050">
    <property type="entry name" value="Pectin_lyase_fold/virulence"/>
</dbReference>
<dbReference type="AlphaFoldDB" id="A0A0B1ZNY6"/>
<dbReference type="Proteomes" id="UP000031057">
    <property type="component" value="Unassembled WGS sequence"/>
</dbReference>
<dbReference type="EMBL" id="JTDI01000001">
    <property type="protein sequence ID" value="KHK92860.1"/>
    <property type="molecule type" value="Genomic_DNA"/>
</dbReference>
<dbReference type="STRING" id="1348853.LK12_00015"/>
<sequence>MRSDITRRFFVTSALAVMALPRWAVAAVTTIISGRTFQGNRAPDGVKGEGGEGLRARSNMIIQNCTFLDLGNGAVRVNVPTDNLTIQSCSGSNFYRFLEDTSSDRTNPANLTNFAVRKVTGREVDRGMTRIRYGSHSGTIEDVTAYASSQCDLYCVGYQLDGDAHDITYSRVQAHGFREVTRPDDKYWNGDGFSDERGNHGIRYLSCLATGCSDGGFDLKSANVYLEDCTAARNKRNFRLWNSGVLRRCTSKHPRWYGGKGGAAHFSFHGTVDRYVLDQPVVTAGAGNRAPVFLIVTKNVLHLEIRNAKIDAPDAPLFAVYGPEPVITWVPPRNQQDIKVGKEKA</sequence>
<keyword evidence="3" id="KW-1185">Reference proteome</keyword>
<dbReference type="InterPro" id="IPR012334">
    <property type="entry name" value="Pectin_lyas_fold"/>
</dbReference>
<evidence type="ECO:0000256" key="1">
    <source>
        <dbReference type="SAM" id="SignalP"/>
    </source>
</evidence>
<feature type="signal peptide" evidence="1">
    <location>
        <begin position="1"/>
        <end position="26"/>
    </location>
</feature>
<name>A0A0B1ZNY6_9SPHN</name>
<gene>
    <name evidence="2" type="ORF">LK12_00015</name>
</gene>
<evidence type="ECO:0000313" key="3">
    <source>
        <dbReference type="Proteomes" id="UP000031057"/>
    </source>
</evidence>
<comment type="caution">
    <text evidence="2">The sequence shown here is derived from an EMBL/GenBank/DDBJ whole genome shotgun (WGS) entry which is preliminary data.</text>
</comment>
<keyword evidence="1" id="KW-0732">Signal</keyword>
<dbReference type="OrthoDB" id="5483326at2"/>
<reference evidence="2 3" key="1">
    <citation type="submission" date="2014-10" db="EMBL/GenBank/DDBJ databases">
        <title>Genome sequence of Novosphingobium malaysiense MUSC 273(T).</title>
        <authorList>
            <person name="Lee L.-H."/>
        </authorList>
    </citation>
    <scope>NUCLEOTIDE SEQUENCE [LARGE SCALE GENOMIC DNA]</scope>
    <source>
        <strain evidence="2 3">MUSC 273</strain>
    </source>
</reference>